<organism evidence="5 6">
    <name type="scientific">Capsicum annuum</name>
    <name type="common">Capsicum pepper</name>
    <dbReference type="NCBI Taxonomy" id="4072"/>
    <lineage>
        <taxon>Eukaryota</taxon>
        <taxon>Viridiplantae</taxon>
        <taxon>Streptophyta</taxon>
        <taxon>Embryophyta</taxon>
        <taxon>Tracheophyta</taxon>
        <taxon>Spermatophyta</taxon>
        <taxon>Magnoliopsida</taxon>
        <taxon>eudicotyledons</taxon>
        <taxon>Gunneridae</taxon>
        <taxon>Pentapetalae</taxon>
        <taxon>asterids</taxon>
        <taxon>lamiids</taxon>
        <taxon>Solanales</taxon>
        <taxon>Solanaceae</taxon>
        <taxon>Solanoideae</taxon>
        <taxon>Capsiceae</taxon>
        <taxon>Capsicum</taxon>
    </lineage>
</organism>
<evidence type="ECO:0000259" key="4">
    <source>
        <dbReference type="Pfam" id="PF03171"/>
    </source>
</evidence>
<sequence>MNFAPQSGNKEGYGHLVIGEEVNSDHVERFYMNTYPLNARQPHLIPKIPASLRESLEVYLVELKKVVIDLLGCIAETLEIDREVMLKMYEKVMQSVRMNYYPPYPTPNLVMGLAAHSVGSAITIVHQVDGVEGLEEENKIREAINEENEEIIPERTTTMPLTNESFQNALHDHIPQWCAGSISIITIEEGNEQRNRGLAEKSNLGTSVTT</sequence>
<reference evidence="5 6" key="1">
    <citation type="journal article" date="2014" name="Nat. Genet.">
        <title>Genome sequence of the hot pepper provides insights into the evolution of pungency in Capsicum species.</title>
        <authorList>
            <person name="Kim S."/>
            <person name="Park M."/>
            <person name="Yeom S.I."/>
            <person name="Kim Y.M."/>
            <person name="Lee J.M."/>
            <person name="Lee H.A."/>
            <person name="Seo E."/>
            <person name="Choi J."/>
            <person name="Cheong K."/>
            <person name="Kim K.T."/>
            <person name="Jung K."/>
            <person name="Lee G.W."/>
            <person name="Oh S.K."/>
            <person name="Bae C."/>
            <person name="Kim S.B."/>
            <person name="Lee H.Y."/>
            <person name="Kim S.Y."/>
            <person name="Kim M.S."/>
            <person name="Kang B.C."/>
            <person name="Jo Y.D."/>
            <person name="Yang H.B."/>
            <person name="Jeong H.J."/>
            <person name="Kang W.H."/>
            <person name="Kwon J.K."/>
            <person name="Shin C."/>
            <person name="Lim J.Y."/>
            <person name="Park J.H."/>
            <person name="Huh J.H."/>
            <person name="Kim J.S."/>
            <person name="Kim B.D."/>
            <person name="Cohen O."/>
            <person name="Paran I."/>
            <person name="Suh M.C."/>
            <person name="Lee S.B."/>
            <person name="Kim Y.K."/>
            <person name="Shin Y."/>
            <person name="Noh S.J."/>
            <person name="Park J."/>
            <person name="Seo Y.S."/>
            <person name="Kwon S.Y."/>
            <person name="Kim H.A."/>
            <person name="Park J.M."/>
            <person name="Kim H.J."/>
            <person name="Choi S.B."/>
            <person name="Bosland P.W."/>
            <person name="Reeves G."/>
            <person name="Jo S.H."/>
            <person name="Lee B.W."/>
            <person name="Cho H.T."/>
            <person name="Choi H.S."/>
            <person name="Lee M.S."/>
            <person name="Yu Y."/>
            <person name="Do Choi Y."/>
            <person name="Park B.S."/>
            <person name="van Deynze A."/>
            <person name="Ashrafi H."/>
            <person name="Hill T."/>
            <person name="Kim W.T."/>
            <person name="Pai H.S."/>
            <person name="Ahn H.K."/>
            <person name="Yeam I."/>
            <person name="Giovannoni J.J."/>
            <person name="Rose J.K."/>
            <person name="Sorensen I."/>
            <person name="Lee S.J."/>
            <person name="Kim R.W."/>
            <person name="Choi I.Y."/>
            <person name="Choi B.S."/>
            <person name="Lim J.S."/>
            <person name="Lee Y.H."/>
            <person name="Choi D."/>
        </authorList>
    </citation>
    <scope>NUCLEOTIDE SEQUENCE [LARGE SCALE GENOMIC DNA]</scope>
    <source>
        <strain evidence="6">cv. CM334</strain>
    </source>
</reference>
<keyword evidence="6" id="KW-1185">Reference proteome</keyword>
<gene>
    <name evidence="5" type="ORF">T459_22896</name>
</gene>
<accession>A0A2G2YR64</accession>
<dbReference type="InterPro" id="IPR044861">
    <property type="entry name" value="IPNS-like_FE2OG_OXY"/>
</dbReference>
<feature type="domain" description="Isopenicillin N synthase-like Fe(2+) 2OG dioxygenase" evidence="4">
    <location>
        <begin position="94"/>
        <end position="172"/>
    </location>
</feature>
<protein>
    <recommendedName>
        <fullName evidence="4">Isopenicillin N synthase-like Fe(2+) 2OG dioxygenase domain-containing protein</fullName>
    </recommendedName>
</protein>
<dbReference type="GO" id="GO:0046872">
    <property type="term" value="F:metal ion binding"/>
    <property type="evidence" value="ECO:0007669"/>
    <property type="project" value="UniProtKB-KW"/>
</dbReference>
<dbReference type="Pfam" id="PF03171">
    <property type="entry name" value="2OG-FeII_Oxy"/>
    <property type="match status" value="1"/>
</dbReference>
<comment type="caution">
    <text evidence="5">The sequence shown here is derived from an EMBL/GenBank/DDBJ whole genome shotgun (WGS) entry which is preliminary data.</text>
</comment>
<evidence type="ECO:0000313" key="5">
    <source>
        <dbReference type="EMBL" id="PHT72111.1"/>
    </source>
</evidence>
<keyword evidence="3" id="KW-0408">Iron</keyword>
<dbReference type="GO" id="GO:0016491">
    <property type="term" value="F:oxidoreductase activity"/>
    <property type="evidence" value="ECO:0007669"/>
    <property type="project" value="UniProtKB-KW"/>
</dbReference>
<name>A0A2G2YR64_CAPAN</name>
<dbReference type="Gene3D" id="2.60.120.330">
    <property type="entry name" value="B-lactam Antibiotic, Isopenicillin N Synthase, Chain"/>
    <property type="match status" value="1"/>
</dbReference>
<dbReference type="AlphaFoldDB" id="A0A2G2YR64"/>
<reference evidence="5 6" key="2">
    <citation type="journal article" date="2017" name="Genome Biol.">
        <title>New reference genome sequences of hot pepper reveal the massive evolution of plant disease-resistance genes by retroduplication.</title>
        <authorList>
            <person name="Kim S."/>
            <person name="Park J."/>
            <person name="Yeom S.I."/>
            <person name="Kim Y.M."/>
            <person name="Seo E."/>
            <person name="Kim K.T."/>
            <person name="Kim M.S."/>
            <person name="Lee J.M."/>
            <person name="Cheong K."/>
            <person name="Shin H.S."/>
            <person name="Kim S.B."/>
            <person name="Han K."/>
            <person name="Lee J."/>
            <person name="Park M."/>
            <person name="Lee H.A."/>
            <person name="Lee H.Y."/>
            <person name="Lee Y."/>
            <person name="Oh S."/>
            <person name="Lee J.H."/>
            <person name="Choi E."/>
            <person name="Choi E."/>
            <person name="Lee S.E."/>
            <person name="Jeon J."/>
            <person name="Kim H."/>
            <person name="Choi G."/>
            <person name="Song H."/>
            <person name="Lee J."/>
            <person name="Lee S.C."/>
            <person name="Kwon J.K."/>
            <person name="Lee H.Y."/>
            <person name="Koo N."/>
            <person name="Hong Y."/>
            <person name="Kim R.W."/>
            <person name="Kang W.H."/>
            <person name="Huh J.H."/>
            <person name="Kang B.C."/>
            <person name="Yang T.J."/>
            <person name="Lee Y.H."/>
            <person name="Bennetzen J.L."/>
            <person name="Choi D."/>
        </authorList>
    </citation>
    <scope>NUCLEOTIDE SEQUENCE [LARGE SCALE GENOMIC DNA]</scope>
    <source>
        <strain evidence="6">cv. CM334</strain>
    </source>
</reference>
<evidence type="ECO:0000313" key="6">
    <source>
        <dbReference type="Proteomes" id="UP000222542"/>
    </source>
</evidence>
<dbReference type="InterPro" id="IPR050295">
    <property type="entry name" value="Plant_2OG-oxidoreductases"/>
</dbReference>
<dbReference type="SUPFAM" id="SSF51197">
    <property type="entry name" value="Clavaminate synthase-like"/>
    <property type="match status" value="1"/>
</dbReference>
<dbReference type="Gramene" id="PHT72111">
    <property type="protein sequence ID" value="PHT72111"/>
    <property type="gene ID" value="T459_22896"/>
</dbReference>
<proteinExistence type="predicted"/>
<dbReference type="Proteomes" id="UP000222542">
    <property type="component" value="Unassembled WGS sequence"/>
</dbReference>
<evidence type="ECO:0000256" key="2">
    <source>
        <dbReference type="ARBA" id="ARBA00023002"/>
    </source>
</evidence>
<dbReference type="PANTHER" id="PTHR47991">
    <property type="entry name" value="OXOGLUTARATE/IRON-DEPENDENT DIOXYGENASE"/>
    <property type="match status" value="1"/>
</dbReference>
<dbReference type="InterPro" id="IPR027443">
    <property type="entry name" value="IPNS-like_sf"/>
</dbReference>
<dbReference type="EMBL" id="AYRZ02000009">
    <property type="protein sequence ID" value="PHT72111.1"/>
    <property type="molecule type" value="Genomic_DNA"/>
</dbReference>
<evidence type="ECO:0000256" key="1">
    <source>
        <dbReference type="ARBA" id="ARBA00022723"/>
    </source>
</evidence>
<keyword evidence="2" id="KW-0560">Oxidoreductase</keyword>
<evidence type="ECO:0000256" key="3">
    <source>
        <dbReference type="ARBA" id="ARBA00023004"/>
    </source>
</evidence>
<keyword evidence="1" id="KW-0479">Metal-binding</keyword>